<protein>
    <submittedName>
        <fullName evidence="1">Uncharacterized protein</fullName>
    </submittedName>
</protein>
<dbReference type="Proteomes" id="UP000246104">
    <property type="component" value="Unassembled WGS sequence"/>
</dbReference>
<comment type="caution">
    <text evidence="1">The sequence shown here is derived from an EMBL/GenBank/DDBJ whole genome shotgun (WGS) entry which is preliminary data.</text>
</comment>
<gene>
    <name evidence="1" type="ORF">C5B42_04795</name>
</gene>
<organism evidence="1 2">
    <name type="scientific">Candidatus Cerribacteria bacterium 'Amazon FNV 2010 28 9'</name>
    <dbReference type="NCBI Taxonomy" id="2081795"/>
    <lineage>
        <taxon>Bacteria</taxon>
        <taxon>Candidatus Cerribacteria</taxon>
    </lineage>
</organism>
<sequence>MSLSASTLKKDTFYLVDGLVKMKFMGRDTGFPSILFLTPIGLAFYERTKTLDLCPEGTILRLSPDEVEDRVASYREE</sequence>
<proteinExistence type="predicted"/>
<reference evidence="1 2" key="1">
    <citation type="submission" date="2018-02" db="EMBL/GenBank/DDBJ databases">
        <title>Genomic Reconstructions from Amazon Rainforest and Pasture Soil Reveal Novel Insights into the Physiology of Candidate Phyla in Tropical Sites.</title>
        <authorList>
            <person name="Kroeger M.E."/>
            <person name="Delmont T."/>
            <person name="Eren A.M."/>
            <person name="Guo J."/>
            <person name="Meyer K.M."/>
            <person name="Khan K."/>
            <person name="Rodrigues J.L.M."/>
            <person name="Bohannan B.J.M."/>
            <person name="Tringe S."/>
            <person name="Borges C.D."/>
            <person name="Tiedje J."/>
            <person name="Tsai S.M."/>
            <person name="Nusslein K."/>
        </authorList>
    </citation>
    <scope>NUCLEOTIDE SEQUENCE [LARGE SCALE GENOMIC DNA]</scope>
    <source>
        <strain evidence="1">Amazon FNV 2010 28 9</strain>
    </source>
</reference>
<dbReference type="AlphaFoldDB" id="A0A317JMW0"/>
<name>A0A317JMW0_9BACT</name>
<dbReference type="EMBL" id="PSRQ01000053">
    <property type="protein sequence ID" value="PWU22873.1"/>
    <property type="molecule type" value="Genomic_DNA"/>
</dbReference>
<accession>A0A317JMW0</accession>
<evidence type="ECO:0000313" key="2">
    <source>
        <dbReference type="Proteomes" id="UP000246104"/>
    </source>
</evidence>
<evidence type="ECO:0000313" key="1">
    <source>
        <dbReference type="EMBL" id="PWU22873.1"/>
    </source>
</evidence>